<dbReference type="PANTHER" id="PTHR10559:SF18">
    <property type="entry name" value="TRANSCOBALAMIN II"/>
    <property type="match status" value="1"/>
</dbReference>
<proteinExistence type="predicted"/>
<dbReference type="GO" id="GO:0015889">
    <property type="term" value="P:cobalamin transport"/>
    <property type="evidence" value="ECO:0007669"/>
    <property type="project" value="TreeGrafter"/>
</dbReference>
<dbReference type="Gene3D" id="1.50.10.20">
    <property type="match status" value="1"/>
</dbReference>
<dbReference type="PANTHER" id="PTHR10559">
    <property type="entry name" value="TRANSCOBALAMIN-1/GASTRIC INTRINSIC FACTOR"/>
    <property type="match status" value="1"/>
</dbReference>
<comment type="caution">
    <text evidence="1">The sequence shown here is derived from an EMBL/GenBank/DDBJ whole genome shotgun (WGS) entry which is preliminary data.</text>
</comment>
<evidence type="ECO:0000313" key="1">
    <source>
        <dbReference type="EMBL" id="PIK60381.1"/>
    </source>
</evidence>
<evidence type="ECO:0000313" key="2">
    <source>
        <dbReference type="Proteomes" id="UP000230750"/>
    </source>
</evidence>
<dbReference type="Proteomes" id="UP000230750">
    <property type="component" value="Unassembled WGS sequence"/>
</dbReference>
<accession>A0A2G8LJG3</accession>
<reference evidence="1 2" key="1">
    <citation type="journal article" date="2017" name="PLoS Biol.">
        <title>The sea cucumber genome provides insights into morphological evolution and visceral regeneration.</title>
        <authorList>
            <person name="Zhang X."/>
            <person name="Sun L."/>
            <person name="Yuan J."/>
            <person name="Sun Y."/>
            <person name="Gao Y."/>
            <person name="Zhang L."/>
            <person name="Li S."/>
            <person name="Dai H."/>
            <person name="Hamel J.F."/>
            <person name="Liu C."/>
            <person name="Yu Y."/>
            <person name="Liu S."/>
            <person name="Lin W."/>
            <person name="Guo K."/>
            <person name="Jin S."/>
            <person name="Xu P."/>
            <person name="Storey K.B."/>
            <person name="Huan P."/>
            <person name="Zhang T."/>
            <person name="Zhou Y."/>
            <person name="Zhang J."/>
            <person name="Lin C."/>
            <person name="Li X."/>
            <person name="Xing L."/>
            <person name="Huo D."/>
            <person name="Sun M."/>
            <person name="Wang L."/>
            <person name="Mercier A."/>
            <person name="Li F."/>
            <person name="Yang H."/>
            <person name="Xiang J."/>
        </authorList>
    </citation>
    <scope>NUCLEOTIDE SEQUENCE [LARGE SCALE GENOMIC DNA]</scope>
    <source>
        <strain evidence="1">Shaxun</strain>
        <tissue evidence="1">Muscle</tissue>
    </source>
</reference>
<organism evidence="1 2">
    <name type="scientific">Stichopus japonicus</name>
    <name type="common">Sea cucumber</name>
    <dbReference type="NCBI Taxonomy" id="307972"/>
    <lineage>
        <taxon>Eukaryota</taxon>
        <taxon>Metazoa</taxon>
        <taxon>Echinodermata</taxon>
        <taxon>Eleutherozoa</taxon>
        <taxon>Echinozoa</taxon>
        <taxon>Holothuroidea</taxon>
        <taxon>Aspidochirotacea</taxon>
        <taxon>Aspidochirotida</taxon>
        <taxon>Stichopodidae</taxon>
        <taxon>Apostichopus</taxon>
    </lineage>
</organism>
<name>A0A2G8LJG3_STIJA</name>
<dbReference type="InterPro" id="IPR051588">
    <property type="entry name" value="Cobalamin_Transport"/>
</dbReference>
<dbReference type="GO" id="GO:0031419">
    <property type="term" value="F:cobalamin binding"/>
    <property type="evidence" value="ECO:0007669"/>
    <property type="project" value="TreeGrafter"/>
</dbReference>
<dbReference type="AlphaFoldDB" id="A0A2G8LJG3"/>
<dbReference type="GO" id="GO:0005615">
    <property type="term" value="C:extracellular space"/>
    <property type="evidence" value="ECO:0007669"/>
    <property type="project" value="TreeGrafter"/>
</dbReference>
<dbReference type="EMBL" id="MRZV01000058">
    <property type="protein sequence ID" value="PIK60381.1"/>
    <property type="molecule type" value="Genomic_DNA"/>
</dbReference>
<gene>
    <name evidence="1" type="ORF">BSL78_02679</name>
</gene>
<keyword evidence="2" id="KW-1185">Reference proteome</keyword>
<sequence>MVKNGFHHFLVTGERGRNSVPYFDPLLFAQQLLTMEATCIDTTEFYGQDLQEHLTTITKEFPEPNFDNLFQFAFSLLPICTSGSEFYEKAWLKLLSVRDEERPCAVVSFEDFDGPRQQFAAHTVATLSMLVMALKCAKDQIPEDYQEVYHKRVYDYSSCIADYQNETNYGFGGNVQATAMAVQVSHTPSR</sequence>
<protein>
    <submittedName>
        <fullName evidence="1">Uncharacterized protein</fullName>
    </submittedName>
</protein>